<dbReference type="STRING" id="1385515.GCA_000423325_01134"/>
<accession>A0A0A0MBY3</accession>
<dbReference type="InterPro" id="IPR046119">
    <property type="entry name" value="DUF6116"/>
</dbReference>
<evidence type="ECO:0000313" key="1">
    <source>
        <dbReference type="EMBL" id="KGO99371.1"/>
    </source>
</evidence>
<sequence>MATPLLLPVLAWARRLRYPTLFKVTAALFVLSVLLPDPIPMIDEILLGLGTLVLANWKNRNARVIEGEVVDDYNSPREQRNRH</sequence>
<dbReference type="Pfam" id="PF19611">
    <property type="entry name" value="DUF6116"/>
    <property type="match status" value="1"/>
</dbReference>
<comment type="caution">
    <text evidence="1">The sequence shown here is derived from an EMBL/GenBank/DDBJ whole genome shotgun (WGS) entry which is preliminary data.</text>
</comment>
<dbReference type="Proteomes" id="UP000030003">
    <property type="component" value="Unassembled WGS sequence"/>
</dbReference>
<keyword evidence="2" id="KW-1185">Reference proteome</keyword>
<dbReference type="RefSeq" id="WP_231553162.1">
    <property type="nucleotide sequence ID" value="NZ_AUHT01000006.1"/>
</dbReference>
<dbReference type="EMBL" id="AVBH01000019">
    <property type="protein sequence ID" value="KGO99371.1"/>
    <property type="molecule type" value="Genomic_DNA"/>
</dbReference>
<reference evidence="1 2" key="1">
    <citation type="submission" date="2013-08" db="EMBL/GenBank/DDBJ databases">
        <title>Genomic analysis of Lysobacter defluvii.</title>
        <authorList>
            <person name="Wang Q."/>
            <person name="Wang G."/>
        </authorList>
    </citation>
    <scope>NUCLEOTIDE SEQUENCE [LARGE SCALE GENOMIC DNA]</scope>
    <source>
        <strain evidence="1 2">IMMIB APB-9</strain>
    </source>
</reference>
<evidence type="ECO:0000313" key="2">
    <source>
        <dbReference type="Proteomes" id="UP000030003"/>
    </source>
</evidence>
<proteinExistence type="predicted"/>
<gene>
    <name evidence="1" type="ORF">N791_08930</name>
</gene>
<protein>
    <submittedName>
        <fullName evidence="1">Membrane protein</fullName>
    </submittedName>
</protein>
<dbReference type="eggNOG" id="ENOG5031DZF">
    <property type="taxonomic scope" value="Bacteria"/>
</dbReference>
<dbReference type="AlphaFoldDB" id="A0A0A0MBY3"/>
<organism evidence="1 2">
    <name type="scientific">Lysobacter defluvii IMMIB APB-9 = DSM 18482</name>
    <dbReference type="NCBI Taxonomy" id="1385515"/>
    <lineage>
        <taxon>Bacteria</taxon>
        <taxon>Pseudomonadati</taxon>
        <taxon>Pseudomonadota</taxon>
        <taxon>Gammaproteobacteria</taxon>
        <taxon>Lysobacterales</taxon>
        <taxon>Lysobacteraceae</taxon>
        <taxon>Novilysobacter</taxon>
    </lineage>
</organism>
<name>A0A0A0MBY3_9GAMM</name>